<dbReference type="EMBL" id="JAQFWQ010000033">
    <property type="protein sequence ID" value="MDA2811654.1"/>
    <property type="molecule type" value="Genomic_DNA"/>
</dbReference>
<evidence type="ECO:0000313" key="1">
    <source>
        <dbReference type="EMBL" id="MDA2811654.1"/>
    </source>
</evidence>
<gene>
    <name evidence="1" type="ORF">O4J56_13520</name>
</gene>
<reference evidence="1 2" key="1">
    <citation type="submission" date="2023-01" db="EMBL/GenBank/DDBJ databases">
        <title>Draft genome sequence of Nocardiopsis sp. RSe5-2 isolated from halophytes.</title>
        <authorList>
            <person name="Duangmal K."/>
            <person name="Chantavorakit T."/>
        </authorList>
    </citation>
    <scope>NUCLEOTIDE SEQUENCE [LARGE SCALE GENOMIC DNA]</scope>
    <source>
        <strain evidence="1 2">RSe5-2</strain>
    </source>
</reference>
<proteinExistence type="predicted"/>
<name>A0ABT4U593_9ACTN</name>
<evidence type="ECO:0000313" key="2">
    <source>
        <dbReference type="Proteomes" id="UP001527866"/>
    </source>
</evidence>
<dbReference type="RefSeq" id="WP_270686105.1">
    <property type="nucleotide sequence ID" value="NZ_JAQFWQ010000033.1"/>
</dbReference>
<dbReference type="Proteomes" id="UP001527866">
    <property type="component" value="Unassembled WGS sequence"/>
</dbReference>
<comment type="caution">
    <text evidence="1">The sequence shown here is derived from an EMBL/GenBank/DDBJ whole genome shotgun (WGS) entry which is preliminary data.</text>
</comment>
<protein>
    <submittedName>
        <fullName evidence="1">Uncharacterized protein</fullName>
    </submittedName>
</protein>
<organism evidence="1 2">
    <name type="scientific">Nocardiopsis endophytica</name>
    <dbReference type="NCBI Taxonomy" id="3018445"/>
    <lineage>
        <taxon>Bacteria</taxon>
        <taxon>Bacillati</taxon>
        <taxon>Actinomycetota</taxon>
        <taxon>Actinomycetes</taxon>
        <taxon>Streptosporangiales</taxon>
        <taxon>Nocardiopsidaceae</taxon>
        <taxon>Nocardiopsis</taxon>
    </lineage>
</organism>
<accession>A0ABT4U593</accession>
<keyword evidence="2" id="KW-1185">Reference proteome</keyword>
<sequence>MFISVFSAVAMWFITKMLVLPRFELWDDELRIYNLLSVAHIPRGAIEAVGNLSRPTVLVAGGKEYWSAHLTPSLIGALTGYPTHKRVLDELARYSANTRGGNAVGAGVRVRPYLGLRILIPTFAGFFLGVML</sequence>